<evidence type="ECO:0000256" key="1">
    <source>
        <dbReference type="ARBA" id="ARBA00022946"/>
    </source>
</evidence>
<accession>A0A538SA31</accession>
<dbReference type="InterPro" id="IPR027266">
    <property type="entry name" value="TrmE/GcvT-like"/>
</dbReference>
<dbReference type="NCBIfam" id="TIGR03317">
    <property type="entry name" value="ygfZ_signature"/>
    <property type="match status" value="1"/>
</dbReference>
<dbReference type="Pfam" id="PF01571">
    <property type="entry name" value="GCV_T"/>
    <property type="match status" value="1"/>
</dbReference>
<comment type="caution">
    <text evidence="3">The sequence shown here is derived from an EMBL/GenBank/DDBJ whole genome shotgun (WGS) entry which is preliminary data.</text>
</comment>
<dbReference type="SUPFAM" id="SSF103025">
    <property type="entry name" value="Folate-binding domain"/>
    <property type="match status" value="1"/>
</dbReference>
<name>A0A538SA31_UNCEI</name>
<dbReference type="EMBL" id="VBOR01000085">
    <property type="protein sequence ID" value="TMQ48217.1"/>
    <property type="molecule type" value="Genomic_DNA"/>
</dbReference>
<evidence type="ECO:0000313" key="3">
    <source>
        <dbReference type="EMBL" id="TMQ48217.1"/>
    </source>
</evidence>
<organism evidence="3 4">
    <name type="scientific">Eiseniibacteriota bacterium</name>
    <dbReference type="NCBI Taxonomy" id="2212470"/>
    <lineage>
        <taxon>Bacteria</taxon>
        <taxon>Candidatus Eiseniibacteriota</taxon>
    </lineage>
</organism>
<dbReference type="InterPro" id="IPR017703">
    <property type="entry name" value="YgfZ/GCV_T_CS"/>
</dbReference>
<dbReference type="GO" id="GO:0016226">
    <property type="term" value="P:iron-sulfur cluster assembly"/>
    <property type="evidence" value="ECO:0007669"/>
    <property type="project" value="TreeGrafter"/>
</dbReference>
<dbReference type="InterPro" id="IPR006222">
    <property type="entry name" value="GCVT_N"/>
</dbReference>
<evidence type="ECO:0000313" key="4">
    <source>
        <dbReference type="Proteomes" id="UP000316292"/>
    </source>
</evidence>
<keyword evidence="1" id="KW-0809">Transit peptide</keyword>
<proteinExistence type="predicted"/>
<feature type="domain" description="GCVT N-terminal" evidence="2">
    <location>
        <begin position="9"/>
        <end position="141"/>
    </location>
</feature>
<gene>
    <name evidence="3" type="ORF">E6K71_07760</name>
</gene>
<dbReference type="InterPro" id="IPR045179">
    <property type="entry name" value="YgfZ/GcvT"/>
</dbReference>
<evidence type="ECO:0000259" key="2">
    <source>
        <dbReference type="Pfam" id="PF01571"/>
    </source>
</evidence>
<dbReference type="PANTHER" id="PTHR22602">
    <property type="entry name" value="TRANSFERASE CAF17, MITOCHONDRIAL-RELATED"/>
    <property type="match status" value="1"/>
</dbReference>
<reference evidence="3 4" key="1">
    <citation type="journal article" date="2019" name="Nat. Microbiol.">
        <title>Mediterranean grassland soil C-N compound turnover is dependent on rainfall and depth, and is mediated by genomically divergent microorganisms.</title>
        <authorList>
            <person name="Diamond S."/>
            <person name="Andeer P.F."/>
            <person name="Li Z."/>
            <person name="Crits-Christoph A."/>
            <person name="Burstein D."/>
            <person name="Anantharaman K."/>
            <person name="Lane K.R."/>
            <person name="Thomas B.C."/>
            <person name="Pan C."/>
            <person name="Northen T.R."/>
            <person name="Banfield J.F."/>
        </authorList>
    </citation>
    <scope>NUCLEOTIDE SEQUENCE [LARGE SCALE GENOMIC DNA]</scope>
    <source>
        <strain evidence="3">WS_1</strain>
    </source>
</reference>
<dbReference type="AlphaFoldDB" id="A0A538SA31"/>
<protein>
    <recommendedName>
        <fullName evidence="2">GCVT N-terminal domain-containing protein</fullName>
    </recommendedName>
</protein>
<dbReference type="Gene3D" id="3.30.1360.120">
    <property type="entry name" value="Probable tRNA modification gtpase trme, domain 1"/>
    <property type="match status" value="1"/>
</dbReference>
<sequence>MTRPTTSVERLAEEYRALRDAAAVVDLTDWTVLALTGPDAREFLQGTATQDFESLPPPGTASRTLLLTEKGRPVALAWVAMGLQPGSAILIADPGARSALKGHLERFRVMEDVEIQGPDGMPALFGLAGPERDPLAQAIAAKIQGARAIRSDPLSFVLAPADASPSLLPPAVDPHAFEAWRIRAGIPYQGIDMDQDRIATELLLPEAISMTKGCYVGQEVVARTANRGKLRRQRIGFRFPWSGEPIPRGTEVRSGGLEAGNVTSTAWEPGTREGLGMGYAMPDALARGLDLLAIQGGKSTHLSPRSWPL</sequence>
<dbReference type="Proteomes" id="UP000316292">
    <property type="component" value="Unassembled WGS sequence"/>
</dbReference>
<dbReference type="PANTHER" id="PTHR22602:SF0">
    <property type="entry name" value="TRANSFERASE CAF17, MITOCHONDRIAL-RELATED"/>
    <property type="match status" value="1"/>
</dbReference>
<dbReference type="PIRSF" id="PIRSF006487">
    <property type="entry name" value="GcvT"/>
    <property type="match status" value="1"/>
</dbReference>